<feature type="signal peptide" evidence="2">
    <location>
        <begin position="1"/>
        <end position="34"/>
    </location>
</feature>
<proteinExistence type="predicted"/>
<accession>A0ABW4Q7Q8</accession>
<dbReference type="Proteomes" id="UP001597307">
    <property type="component" value="Unassembled WGS sequence"/>
</dbReference>
<dbReference type="SUPFAM" id="SSF48208">
    <property type="entry name" value="Six-hairpin glycosidases"/>
    <property type="match status" value="1"/>
</dbReference>
<feature type="chain" id="PRO_5046833518" evidence="2">
    <location>
        <begin position="35"/>
        <end position="708"/>
    </location>
</feature>
<sequence length="708" mass="73702">MSARAARIPCLVMTASLALVGVGMAPATSAPVAAAPAGATFVSPAAAATAPLTNTSHLDWLLEEVPVPAIEGHSTYRAEEQPTALAPWTYADRNDDGTYRKIGGGNLDADGNWSQGAYNADDISRTAVVYLRHWQQTGSEASKELAFQTLRSLAYLQTTDGPNAGNVVLWQQTDGDLNPSAEPIELPDPSDSAESYWVARTVWALGEGYAAFSDADPEFAAFLQERLHLSLDALNRQSLGQYGQYDIADGVSVPAWLIAQGADSSAEAVLGLSAYVGAEPSDEVARTALSQLTEGIAEMSSGDTQSWPFGAILPWTKSQTFWHAWGGMAPAAVADASVVLGRPDLADAAVQDTAGFTAQLITAGGPDNAWTPTPSERVQIAYGVDSRLQSLVSTAEATGATGLYELAAVMGGWYFGANRSGEPTYNPATGVTFDGVQADGTVNYNSGAESTIHGLLSMLVLDANPELKAAALGIDQTVATDGLTVVEAETGTITGDGTMVTAESAWTGEANISGGAYVQLTTGARLRIPMTAHEQDRNVYPIVNRTIEDAGTTSWSAKRKLGATPNGGAGEQGITDAPGILQPLSLDRELKRGERSISAAVDGAASIDALLLQPLISSVTVDGPAGESTIFVSASDKKSLHPVVVPRGYRLEQHAYDAAGQPVAVPGSKGHDRGAIADGKGQGKEKGRNGDKVFVAPGGFTETSLIRR</sequence>
<reference evidence="4" key="1">
    <citation type="journal article" date="2019" name="Int. J. Syst. Evol. Microbiol.">
        <title>The Global Catalogue of Microorganisms (GCM) 10K type strain sequencing project: providing services to taxonomists for standard genome sequencing and annotation.</title>
        <authorList>
            <consortium name="The Broad Institute Genomics Platform"/>
            <consortium name="The Broad Institute Genome Sequencing Center for Infectious Disease"/>
            <person name="Wu L."/>
            <person name="Ma J."/>
        </authorList>
    </citation>
    <scope>NUCLEOTIDE SEQUENCE [LARGE SCALE GENOMIC DNA]</scope>
    <source>
        <strain evidence="4">JCM 11496</strain>
    </source>
</reference>
<feature type="compositionally biased region" description="Basic and acidic residues" evidence="1">
    <location>
        <begin position="669"/>
        <end position="691"/>
    </location>
</feature>
<comment type="caution">
    <text evidence="3">The sequence shown here is derived from an EMBL/GenBank/DDBJ whole genome shotgun (WGS) entry which is preliminary data.</text>
</comment>
<name>A0ABW4Q7Q8_9MICC</name>
<dbReference type="EMBL" id="JBHUGA010000027">
    <property type="protein sequence ID" value="MFD1846732.1"/>
    <property type="molecule type" value="Genomic_DNA"/>
</dbReference>
<keyword evidence="2" id="KW-0732">Signal</keyword>
<evidence type="ECO:0000313" key="3">
    <source>
        <dbReference type="EMBL" id="MFD1846732.1"/>
    </source>
</evidence>
<evidence type="ECO:0000256" key="2">
    <source>
        <dbReference type="SAM" id="SignalP"/>
    </source>
</evidence>
<feature type="region of interest" description="Disordered" evidence="1">
    <location>
        <begin position="662"/>
        <end position="694"/>
    </location>
</feature>
<evidence type="ECO:0000313" key="4">
    <source>
        <dbReference type="Proteomes" id="UP001597307"/>
    </source>
</evidence>
<evidence type="ECO:0000256" key="1">
    <source>
        <dbReference type="SAM" id="MobiDB-lite"/>
    </source>
</evidence>
<keyword evidence="4" id="KW-1185">Reference proteome</keyword>
<protein>
    <submittedName>
        <fullName evidence="3">Uncharacterized protein</fullName>
    </submittedName>
</protein>
<organism evidence="3 4">
    <name type="scientific">Arthrobacter flavus</name>
    <dbReference type="NCBI Taxonomy" id="95172"/>
    <lineage>
        <taxon>Bacteria</taxon>
        <taxon>Bacillati</taxon>
        <taxon>Actinomycetota</taxon>
        <taxon>Actinomycetes</taxon>
        <taxon>Micrococcales</taxon>
        <taxon>Micrococcaceae</taxon>
        <taxon>Arthrobacter</taxon>
    </lineage>
</organism>
<dbReference type="InterPro" id="IPR008928">
    <property type="entry name" value="6-hairpin_glycosidase_sf"/>
</dbReference>
<gene>
    <name evidence="3" type="ORF">ACFSFX_09000</name>
</gene>
<dbReference type="RefSeq" id="WP_377959573.1">
    <property type="nucleotide sequence ID" value="NZ_JBHUGA010000027.1"/>
</dbReference>